<dbReference type="Proteomes" id="UP000250223">
    <property type="component" value="Unassembled WGS sequence"/>
</dbReference>
<feature type="active site" evidence="5">
    <location>
        <position position="92"/>
    </location>
</feature>
<dbReference type="Pfam" id="PF00698">
    <property type="entry name" value="Acyl_transf_1"/>
    <property type="match status" value="1"/>
</dbReference>
<dbReference type="RefSeq" id="WP_089864563.1">
    <property type="nucleotide sequence ID" value="NZ_CP173238.1"/>
</dbReference>
<dbReference type="Gene3D" id="3.30.70.250">
    <property type="entry name" value="Malonyl-CoA ACP transacylase, ACP-binding"/>
    <property type="match status" value="1"/>
</dbReference>
<keyword evidence="1 4" id="KW-0808">Transferase</keyword>
<keyword evidence="2 4" id="KW-0012">Acyltransferase</keyword>
<feature type="domain" description="Malonyl-CoA:ACP transacylase (MAT)" evidence="6">
    <location>
        <begin position="8"/>
        <end position="300"/>
    </location>
</feature>
<dbReference type="AlphaFoldDB" id="A0A1G9GSF9"/>
<dbReference type="InterPro" id="IPR024925">
    <property type="entry name" value="Malonyl_CoA-ACP_transAc"/>
</dbReference>
<dbReference type="EMBL" id="FNGL01000005">
    <property type="protein sequence ID" value="SDL03629.1"/>
    <property type="molecule type" value="Genomic_DNA"/>
</dbReference>
<dbReference type="GO" id="GO:0005829">
    <property type="term" value="C:cytosol"/>
    <property type="evidence" value="ECO:0007669"/>
    <property type="project" value="TreeGrafter"/>
</dbReference>
<dbReference type="STRING" id="1494.SAMN05216497_10586"/>
<feature type="active site" evidence="5">
    <location>
        <position position="201"/>
    </location>
</feature>
<evidence type="ECO:0000256" key="3">
    <source>
        <dbReference type="ARBA" id="ARBA00048462"/>
    </source>
</evidence>
<sequence length="312" mass="34589">MSNKIAFLFPGQGSQYVGMGKELYNNFKECRDIFNRADKVLDFNVTDLCFNGSDEKLNKTEFTQPAILTVSMAILEIIKKTGIEAQVSAGLSLGEYSALIYSGMLSFEDGVELVRKRGKFMEEAVPKGIGGMAAIIGLDEDEIYKVCNEVSNIGVVEPANFNCPGQIVISGEIKALEIACKMCEEKGALKAVMLKVSGPFHSSLLNRAADNLEKELNNISFEKGYIPVITNVTADFIELDKVKSTLKQQVMCSVKWEQSMRKMIKDGVDTFIEIGPGKTLTAFLKKTDRRINAYNIEDVKSLEKTLKKLDME</sequence>
<dbReference type="InterPro" id="IPR016035">
    <property type="entry name" value="Acyl_Trfase/lysoPLipase"/>
</dbReference>
<dbReference type="SUPFAM" id="SSF55048">
    <property type="entry name" value="Probable ACP-binding domain of malonyl-CoA ACP transacylase"/>
    <property type="match status" value="1"/>
</dbReference>
<comment type="similarity">
    <text evidence="4">Belongs to the fabD family.</text>
</comment>
<dbReference type="GO" id="GO:0006633">
    <property type="term" value="P:fatty acid biosynthetic process"/>
    <property type="evidence" value="ECO:0007669"/>
    <property type="project" value="TreeGrafter"/>
</dbReference>
<dbReference type="PANTHER" id="PTHR42681">
    <property type="entry name" value="MALONYL-COA-ACYL CARRIER PROTEIN TRANSACYLASE, MITOCHONDRIAL"/>
    <property type="match status" value="1"/>
</dbReference>
<dbReference type="FunFam" id="3.30.70.250:FF:000001">
    <property type="entry name" value="Malonyl CoA-acyl carrier protein transacylase"/>
    <property type="match status" value="1"/>
</dbReference>
<dbReference type="OrthoDB" id="9805460at2"/>
<protein>
    <recommendedName>
        <fullName evidence="4">Malonyl CoA-acyl carrier protein transacylase</fullName>
        <ecNumber evidence="4">2.3.1.39</ecNumber>
    </recommendedName>
</protein>
<evidence type="ECO:0000313" key="10">
    <source>
        <dbReference type="Proteomes" id="UP000250223"/>
    </source>
</evidence>
<evidence type="ECO:0000313" key="9">
    <source>
        <dbReference type="Proteomes" id="UP000198811"/>
    </source>
</evidence>
<dbReference type="NCBIfam" id="TIGR00128">
    <property type="entry name" value="fabD"/>
    <property type="match status" value="1"/>
</dbReference>
<dbReference type="EC" id="2.3.1.39" evidence="4"/>
<organism evidence="8 10">
    <name type="scientific">Clostridium cochlearium</name>
    <dbReference type="NCBI Taxonomy" id="1494"/>
    <lineage>
        <taxon>Bacteria</taxon>
        <taxon>Bacillati</taxon>
        <taxon>Bacillota</taxon>
        <taxon>Clostridia</taxon>
        <taxon>Eubacteriales</taxon>
        <taxon>Clostridiaceae</taxon>
        <taxon>Clostridium</taxon>
    </lineage>
</organism>
<evidence type="ECO:0000313" key="7">
    <source>
        <dbReference type="EMBL" id="SDL03629.1"/>
    </source>
</evidence>
<dbReference type="SMART" id="SM00827">
    <property type="entry name" value="PKS_AT"/>
    <property type="match status" value="1"/>
</dbReference>
<dbReference type="GO" id="GO:0004314">
    <property type="term" value="F:[acyl-carrier-protein] S-malonyltransferase activity"/>
    <property type="evidence" value="ECO:0007669"/>
    <property type="project" value="UniProtKB-EC"/>
</dbReference>
<dbReference type="SUPFAM" id="SSF52151">
    <property type="entry name" value="FabD/lysophospholipase-like"/>
    <property type="match status" value="1"/>
</dbReference>
<proteinExistence type="inferred from homology"/>
<dbReference type="InterPro" id="IPR004410">
    <property type="entry name" value="Malonyl_CoA-ACP_transAc_FabD"/>
</dbReference>
<dbReference type="InterPro" id="IPR001227">
    <property type="entry name" value="Ac_transferase_dom_sf"/>
</dbReference>
<dbReference type="InterPro" id="IPR014043">
    <property type="entry name" value="Acyl_transferase_dom"/>
</dbReference>
<evidence type="ECO:0000313" key="8">
    <source>
        <dbReference type="EMBL" id="SQB33708.1"/>
    </source>
</evidence>
<keyword evidence="9" id="KW-1185">Reference proteome</keyword>
<accession>A0A1G9GSF9</accession>
<evidence type="ECO:0000256" key="4">
    <source>
        <dbReference type="PIRNR" id="PIRNR000446"/>
    </source>
</evidence>
<dbReference type="Proteomes" id="UP000198811">
    <property type="component" value="Unassembled WGS sequence"/>
</dbReference>
<evidence type="ECO:0000259" key="6">
    <source>
        <dbReference type="SMART" id="SM00827"/>
    </source>
</evidence>
<dbReference type="EMBL" id="UAWC01000001">
    <property type="protein sequence ID" value="SQB33708.1"/>
    <property type="molecule type" value="Genomic_DNA"/>
</dbReference>
<comment type="catalytic activity">
    <reaction evidence="3 4">
        <text>holo-[ACP] + malonyl-CoA = malonyl-[ACP] + CoA</text>
        <dbReference type="Rhea" id="RHEA:41792"/>
        <dbReference type="Rhea" id="RHEA-COMP:9623"/>
        <dbReference type="Rhea" id="RHEA-COMP:9685"/>
        <dbReference type="ChEBI" id="CHEBI:57287"/>
        <dbReference type="ChEBI" id="CHEBI:57384"/>
        <dbReference type="ChEBI" id="CHEBI:64479"/>
        <dbReference type="ChEBI" id="CHEBI:78449"/>
        <dbReference type="EC" id="2.3.1.39"/>
    </reaction>
</comment>
<dbReference type="Gene3D" id="3.40.366.10">
    <property type="entry name" value="Malonyl-Coenzyme A Acyl Carrier Protein, domain 2"/>
    <property type="match status" value="1"/>
</dbReference>
<evidence type="ECO:0000256" key="1">
    <source>
        <dbReference type="ARBA" id="ARBA00022679"/>
    </source>
</evidence>
<reference evidence="8 10" key="2">
    <citation type="submission" date="2018-06" db="EMBL/GenBank/DDBJ databases">
        <authorList>
            <consortium name="Pathogen Informatics"/>
            <person name="Doyle S."/>
        </authorList>
    </citation>
    <scope>NUCLEOTIDE SEQUENCE [LARGE SCALE GENOMIC DNA]</scope>
    <source>
        <strain evidence="8 10">NCTC13028</strain>
    </source>
</reference>
<dbReference type="InterPro" id="IPR050858">
    <property type="entry name" value="Mal-CoA-ACP_Trans/PKS_FabD"/>
</dbReference>
<gene>
    <name evidence="8" type="primary">fabD</name>
    <name evidence="8" type="ORF">NCTC13028_00655</name>
    <name evidence="7" type="ORF">SAMN05216497_10586</name>
</gene>
<evidence type="ECO:0000256" key="5">
    <source>
        <dbReference type="PIRSR" id="PIRSR000446-1"/>
    </source>
</evidence>
<evidence type="ECO:0000256" key="2">
    <source>
        <dbReference type="ARBA" id="ARBA00023315"/>
    </source>
</evidence>
<reference evidence="7 9" key="1">
    <citation type="submission" date="2016-10" db="EMBL/GenBank/DDBJ databases">
        <authorList>
            <person name="Varghese N."/>
            <person name="Submissions S."/>
        </authorList>
    </citation>
    <scope>NUCLEOTIDE SEQUENCE [LARGE SCALE GENOMIC DNA]</scope>
    <source>
        <strain evidence="7 9">NLAE-zl-C224</strain>
    </source>
</reference>
<dbReference type="PIRSF" id="PIRSF000446">
    <property type="entry name" value="Mct"/>
    <property type="match status" value="1"/>
</dbReference>
<name>A0A1G9GSF9_CLOCO</name>
<dbReference type="PANTHER" id="PTHR42681:SF1">
    <property type="entry name" value="MALONYL-COA-ACYL CARRIER PROTEIN TRANSACYLASE, MITOCHONDRIAL"/>
    <property type="match status" value="1"/>
</dbReference>
<dbReference type="InterPro" id="IPR016036">
    <property type="entry name" value="Malonyl_transacylase_ACP-bd"/>
</dbReference>